<feature type="binding site" description="axial binding residue" evidence="12">
    <location>
        <position position="360"/>
    </location>
    <ligand>
        <name>heme</name>
        <dbReference type="ChEBI" id="CHEBI:30413"/>
    </ligand>
    <ligandPart>
        <name>Fe</name>
        <dbReference type="ChEBI" id="CHEBI:18248"/>
    </ligandPart>
</feature>
<dbReference type="InterPro" id="IPR043156">
    <property type="entry name" value="Catalase_clade2_helical"/>
</dbReference>
<dbReference type="SMART" id="SM01060">
    <property type="entry name" value="Catalase"/>
    <property type="match status" value="1"/>
</dbReference>
<dbReference type="InterPro" id="IPR020835">
    <property type="entry name" value="Catalase_sf"/>
</dbReference>
<evidence type="ECO:0000256" key="1">
    <source>
        <dbReference type="ARBA" id="ARBA00001971"/>
    </source>
</evidence>
<dbReference type="PANTHER" id="PTHR42821:SF1">
    <property type="entry name" value="CATALASE-B"/>
    <property type="match status" value="1"/>
</dbReference>
<evidence type="ECO:0000256" key="15">
    <source>
        <dbReference type="RuleBase" id="RU000498"/>
    </source>
</evidence>
<dbReference type="SUPFAM" id="SSF52317">
    <property type="entry name" value="Class I glutamine amidotransferase-like"/>
    <property type="match status" value="1"/>
</dbReference>
<keyword evidence="7 10" id="KW-0560">Oxidoreductase</keyword>
<evidence type="ECO:0000256" key="16">
    <source>
        <dbReference type="SAM" id="MobiDB-lite"/>
    </source>
</evidence>
<dbReference type="PANTHER" id="PTHR42821">
    <property type="entry name" value="CATALASE"/>
    <property type="match status" value="1"/>
</dbReference>
<evidence type="ECO:0000256" key="6">
    <source>
        <dbReference type="ARBA" id="ARBA00022723"/>
    </source>
</evidence>
<organism evidence="18 19">
    <name type="scientific">Sinomicrobium pectinilyticum</name>
    <dbReference type="NCBI Taxonomy" id="1084421"/>
    <lineage>
        <taxon>Bacteria</taxon>
        <taxon>Pseudomonadati</taxon>
        <taxon>Bacteroidota</taxon>
        <taxon>Flavobacteriia</taxon>
        <taxon>Flavobacteriales</taxon>
        <taxon>Flavobacteriaceae</taxon>
        <taxon>Sinomicrobium</taxon>
    </lineage>
</organism>
<keyword evidence="6 10" id="KW-0479">Metal-binding</keyword>
<keyword evidence="8 10" id="KW-0408">Iron</keyword>
<feature type="binding site" evidence="13">
    <location>
        <position position="159"/>
    </location>
    <ligand>
        <name>heme</name>
        <dbReference type="ChEBI" id="CHEBI:30413"/>
    </ligand>
</feature>
<feature type="domain" description="Catalase core" evidence="17">
    <location>
        <begin position="26"/>
        <end position="414"/>
    </location>
</feature>
<dbReference type="InterPro" id="IPR041399">
    <property type="entry name" value="Catalase_large_C"/>
</dbReference>
<comment type="caution">
    <text evidence="18">The sequence shown here is derived from an EMBL/GenBank/DDBJ whole genome shotgun (WGS) entry which is preliminary data.</text>
</comment>
<dbReference type="Pfam" id="PF00199">
    <property type="entry name" value="Catalase"/>
    <property type="match status" value="1"/>
</dbReference>
<dbReference type="PRINTS" id="PR00067">
    <property type="entry name" value="CATALASE"/>
</dbReference>
<dbReference type="CDD" id="cd03132">
    <property type="entry name" value="GATase1_catalase"/>
    <property type="match status" value="1"/>
</dbReference>
<keyword evidence="5 10" id="KW-0349">Heme</keyword>
<evidence type="ECO:0000256" key="5">
    <source>
        <dbReference type="ARBA" id="ARBA00022617"/>
    </source>
</evidence>
<dbReference type="Proteomes" id="UP000267469">
    <property type="component" value="Unassembled WGS sequence"/>
</dbReference>
<dbReference type="InterPro" id="IPR029062">
    <property type="entry name" value="Class_I_gatase-like"/>
</dbReference>
<dbReference type="InterPro" id="IPR024708">
    <property type="entry name" value="Catalase_AS"/>
</dbReference>
<dbReference type="FunFam" id="2.40.180.10:FF:000003">
    <property type="entry name" value="Catalase"/>
    <property type="match status" value="1"/>
</dbReference>
<dbReference type="InterPro" id="IPR002226">
    <property type="entry name" value="Catalase_haem_BS"/>
</dbReference>
<feature type="active site" evidence="11">
    <location>
        <position position="73"/>
    </location>
</feature>
<feature type="active site" evidence="11">
    <location>
        <position position="146"/>
    </location>
</feature>
<dbReference type="Gene3D" id="2.40.180.10">
    <property type="entry name" value="Catalase core domain"/>
    <property type="match status" value="1"/>
</dbReference>
<evidence type="ECO:0000256" key="2">
    <source>
        <dbReference type="ARBA" id="ARBA00010660"/>
    </source>
</evidence>
<dbReference type="GO" id="GO:0006979">
    <property type="term" value="P:response to oxidative stress"/>
    <property type="evidence" value="ECO:0007669"/>
    <property type="project" value="InterPro"/>
</dbReference>
<proteinExistence type="inferred from homology"/>
<dbReference type="GO" id="GO:0042744">
    <property type="term" value="P:hydrogen peroxide catabolic process"/>
    <property type="evidence" value="ECO:0007669"/>
    <property type="project" value="UniProtKB-UniRule"/>
</dbReference>
<keyword evidence="4 10" id="KW-0575">Peroxidase</keyword>
<dbReference type="PROSITE" id="PS51402">
    <property type="entry name" value="CATALASE_3"/>
    <property type="match status" value="1"/>
</dbReference>
<keyword evidence="19" id="KW-1185">Reference proteome</keyword>
<dbReference type="InterPro" id="IPR024712">
    <property type="entry name" value="Catalase_clade2"/>
</dbReference>
<evidence type="ECO:0000256" key="14">
    <source>
        <dbReference type="PIRSR" id="PIRSR038927-4"/>
    </source>
</evidence>
<comment type="similarity">
    <text evidence="2">Belongs to the catalase family. HPII subfamily.</text>
</comment>
<gene>
    <name evidence="18" type="ORF">ED312_10455</name>
</gene>
<comment type="catalytic activity">
    <reaction evidence="10 15">
        <text>2 H2O2 = O2 + 2 H2O</text>
        <dbReference type="Rhea" id="RHEA:20309"/>
        <dbReference type="ChEBI" id="CHEBI:15377"/>
        <dbReference type="ChEBI" id="CHEBI:15379"/>
        <dbReference type="ChEBI" id="CHEBI:16240"/>
        <dbReference type="EC" id="1.11.1.6"/>
    </reaction>
</comment>
<comment type="cofactor">
    <cofactor evidence="1 10 12">
        <name>heme</name>
        <dbReference type="ChEBI" id="CHEBI:30413"/>
    </cofactor>
</comment>
<dbReference type="Gene3D" id="3.40.50.880">
    <property type="match status" value="1"/>
</dbReference>
<evidence type="ECO:0000256" key="4">
    <source>
        <dbReference type="ARBA" id="ARBA00022559"/>
    </source>
</evidence>
<evidence type="ECO:0000259" key="17">
    <source>
        <dbReference type="SMART" id="SM01060"/>
    </source>
</evidence>
<dbReference type="GO" id="GO:0020037">
    <property type="term" value="F:heme binding"/>
    <property type="evidence" value="ECO:0007669"/>
    <property type="project" value="UniProtKB-UniRule"/>
</dbReference>
<reference evidence="18 19" key="1">
    <citation type="submission" date="2018-10" db="EMBL/GenBank/DDBJ databases">
        <title>Sinomicrobium pectinilyticum sp. nov., a pectinase-producing bacterium isolated from alkaline and saline soil, and emended description of the genus Sinomicrobium.</title>
        <authorList>
            <person name="Cheng B."/>
            <person name="Li C."/>
            <person name="Lai Q."/>
            <person name="Du M."/>
            <person name="Shao Z."/>
            <person name="Xu P."/>
            <person name="Yang C."/>
        </authorList>
    </citation>
    <scope>NUCLEOTIDE SEQUENCE [LARGE SCALE GENOMIC DNA]</scope>
    <source>
        <strain evidence="18 19">5DNS001</strain>
    </source>
</reference>
<dbReference type="GO" id="GO:0046872">
    <property type="term" value="F:metal ion binding"/>
    <property type="evidence" value="ECO:0007669"/>
    <property type="project" value="UniProtKB-KW"/>
</dbReference>
<dbReference type="Pfam" id="PF06628">
    <property type="entry name" value="Catalase-rel"/>
    <property type="match status" value="1"/>
</dbReference>
<dbReference type="InterPro" id="IPR010582">
    <property type="entry name" value="Catalase_immune_responsive"/>
</dbReference>
<evidence type="ECO:0000256" key="11">
    <source>
        <dbReference type="PIRSR" id="PIRSR038927-1"/>
    </source>
</evidence>
<name>A0A3N0EH66_SINP1</name>
<evidence type="ECO:0000256" key="9">
    <source>
        <dbReference type="ARBA" id="ARBA00023324"/>
    </source>
</evidence>
<evidence type="ECO:0000256" key="10">
    <source>
        <dbReference type="PIRNR" id="PIRNR038927"/>
    </source>
</evidence>
<evidence type="ECO:0000313" key="19">
    <source>
        <dbReference type="Proteomes" id="UP000267469"/>
    </source>
</evidence>
<feature type="binding site" evidence="13">
    <location>
        <position position="367"/>
    </location>
    <ligand>
        <name>heme</name>
        <dbReference type="ChEBI" id="CHEBI:30413"/>
    </ligand>
</feature>
<feature type="binding site" evidence="13">
    <location>
        <position position="110"/>
    </location>
    <ligand>
        <name>heme</name>
        <dbReference type="ChEBI" id="CHEBI:30413"/>
    </ligand>
</feature>
<evidence type="ECO:0000256" key="12">
    <source>
        <dbReference type="PIRSR" id="PIRSR038927-2"/>
    </source>
</evidence>
<comment type="function">
    <text evidence="10">Decomposes hydrogen peroxide into water and oxygen; serves to protect cells from the toxic effects of hydrogen peroxide.</text>
</comment>
<evidence type="ECO:0000313" key="18">
    <source>
        <dbReference type="EMBL" id="RNL87223.1"/>
    </source>
</evidence>
<evidence type="ECO:0000256" key="8">
    <source>
        <dbReference type="ARBA" id="ARBA00023004"/>
    </source>
</evidence>
<dbReference type="GO" id="GO:0005829">
    <property type="term" value="C:cytosol"/>
    <property type="evidence" value="ECO:0007669"/>
    <property type="project" value="TreeGrafter"/>
</dbReference>
<dbReference type="Pfam" id="PF18011">
    <property type="entry name" value="Catalase_C"/>
    <property type="match status" value="1"/>
</dbReference>
<accession>A0A3N0EH66</accession>
<evidence type="ECO:0000256" key="13">
    <source>
        <dbReference type="PIRSR" id="PIRSR038927-3"/>
    </source>
</evidence>
<dbReference type="GO" id="GO:0004096">
    <property type="term" value="F:catalase activity"/>
    <property type="evidence" value="ECO:0007669"/>
    <property type="project" value="UniProtKB-UniRule"/>
</dbReference>
<feature type="binding site" evidence="13">
    <location>
        <position position="70"/>
    </location>
    <ligand>
        <name>heme</name>
        <dbReference type="ChEBI" id="CHEBI:30413"/>
    </ligand>
</feature>
<dbReference type="InterPro" id="IPR018028">
    <property type="entry name" value="Catalase"/>
</dbReference>
<evidence type="ECO:0000256" key="3">
    <source>
        <dbReference type="ARBA" id="ARBA00012314"/>
    </source>
</evidence>
<dbReference type="RefSeq" id="WP_123215957.1">
    <property type="nucleotide sequence ID" value="NZ_RJTM01000072.1"/>
</dbReference>
<dbReference type="SUPFAM" id="SSF56634">
    <property type="entry name" value="Heme-dependent catalase-like"/>
    <property type="match status" value="1"/>
</dbReference>
<sequence length="715" mass="81319">MEEKKDNRKTEQLEQHKNQQKDKFITTNQGVRVNDTQNSLTAGERGPTLMEDFMFREKMTHFDHERIPERVVHARGAGAHGYFQVYEPMKAVTKADFLQDPDAKIPVFVRFSTVVGFRGSTDLARDVRGFAVKFYTDEGNYDLVGNNIPVFFIQDAMKFPDLIHAVKPEADNEIPQASTAHDTFWDFISLMPESIHMIMWAMSDRAIPRSYRMMEGFGVHTFRFVNDAGKSTLVKFHWKPLLGVHGVLWDEAQKISGENPDFHRQDLWEAIENGNYPEFELGVQMVAEEDMDRFDFDLLDPTKIIPEELVPVVRIGKMVLNRNPDNFFAETEQIAFHPGNIVPGIDFTNDPLLQGRLFSYLDTQLIRLGGPNFHEIPINRPISSALNNQRDGFMRQEINKGKNHYHPNSIEGGCPFQAKMREGGFTTYTEKIEGRKVRTRSKSFSDFFSQATLFYNSQTPIEKKHMIDAFSFELGKVKRERIRERMVGLLTQVDHELSEKVAARLGMDSPPEPEKPINKGVPADAGAEEFEPVYVEQKIKSSEALSMLKNPVSFIVSRRIAFLCADGVDGNAIRNARENLESQGANVQVIAPHSGMLKTDSGEKIKIDSSFIATSSVLFDAVYIPAGKQSTDELKKNMEAIHFINESYKHCKAIAIEGSAKEVWEKTFPGSMMPDLPQGNDALKKGIFLDSKIEDFIEGVSKHRFWEREVAEMEK</sequence>
<dbReference type="OrthoDB" id="9760293at2"/>
<feature type="binding site" evidence="13">
    <location>
        <position position="356"/>
    </location>
    <ligand>
        <name>heme</name>
        <dbReference type="ChEBI" id="CHEBI:30413"/>
    </ligand>
</feature>
<dbReference type="EMBL" id="RJTM01000072">
    <property type="protein sequence ID" value="RNL87223.1"/>
    <property type="molecule type" value="Genomic_DNA"/>
</dbReference>
<feature type="region of interest" description="Disordered" evidence="16">
    <location>
        <begin position="1"/>
        <end position="24"/>
    </location>
</feature>
<protein>
    <recommendedName>
        <fullName evidence="3 10">Catalase</fullName>
        <ecNumber evidence="3 10">1.11.1.6</ecNumber>
    </recommendedName>
</protein>
<dbReference type="EC" id="1.11.1.6" evidence="3 10"/>
<feature type="cross-link" description="3'-histidyl-3-tyrosine (His-Tyr)" evidence="14">
    <location>
        <begin position="337"/>
        <end position="360"/>
    </location>
</feature>
<evidence type="ECO:0000256" key="7">
    <source>
        <dbReference type="ARBA" id="ARBA00023002"/>
    </source>
</evidence>
<dbReference type="PROSITE" id="PS00438">
    <property type="entry name" value="CATALASE_2"/>
    <property type="match status" value="1"/>
</dbReference>
<keyword evidence="9 10" id="KW-0376">Hydrogen peroxide</keyword>
<dbReference type="AlphaFoldDB" id="A0A3N0EH66"/>
<dbReference type="PROSITE" id="PS00437">
    <property type="entry name" value="CATALASE_1"/>
    <property type="match status" value="1"/>
</dbReference>
<dbReference type="CDD" id="cd08155">
    <property type="entry name" value="catalase_clade_2"/>
    <property type="match status" value="1"/>
</dbReference>
<dbReference type="InterPro" id="IPR011614">
    <property type="entry name" value="Catalase_core"/>
</dbReference>
<dbReference type="PIRSF" id="PIRSF038927">
    <property type="entry name" value="Catalase_clade2"/>
    <property type="match status" value="1"/>
</dbReference>
<dbReference type="Gene3D" id="1.20.1370.20">
    <property type="match status" value="1"/>
</dbReference>